<dbReference type="AlphaFoldDB" id="A0A2G1VV23"/>
<dbReference type="OrthoDB" id="922982at2"/>
<dbReference type="RefSeq" id="WP_099645445.1">
    <property type="nucleotide sequence ID" value="NZ_KZ319288.1"/>
</dbReference>
<gene>
    <name evidence="2" type="ORF">CJ305_06575</name>
</gene>
<evidence type="ECO:0000256" key="1">
    <source>
        <dbReference type="SAM" id="SignalP"/>
    </source>
</evidence>
<protein>
    <recommendedName>
        <fullName evidence="4">DUF4249 domain-containing protein</fullName>
    </recommendedName>
</protein>
<dbReference type="Proteomes" id="UP000229433">
    <property type="component" value="Unassembled WGS sequence"/>
</dbReference>
<proteinExistence type="predicted"/>
<accession>A0A2G1VV23</accession>
<keyword evidence="3" id="KW-1185">Reference proteome</keyword>
<evidence type="ECO:0000313" key="3">
    <source>
        <dbReference type="Proteomes" id="UP000229433"/>
    </source>
</evidence>
<feature type="signal peptide" evidence="1">
    <location>
        <begin position="1"/>
        <end position="24"/>
    </location>
</feature>
<reference evidence="2 3" key="1">
    <citation type="submission" date="2017-08" db="EMBL/GenBank/DDBJ databases">
        <title>The whole genome shortgun sequences of strain Leeuwenhoekiella nanhaiensis G18 from the South China Sea.</title>
        <authorList>
            <person name="Liu Q."/>
        </authorList>
    </citation>
    <scope>NUCLEOTIDE SEQUENCE [LARGE SCALE GENOMIC DNA]</scope>
    <source>
        <strain evidence="2 3">G18</strain>
    </source>
</reference>
<name>A0A2G1VV23_9FLAO</name>
<comment type="caution">
    <text evidence="2">The sequence shown here is derived from an EMBL/GenBank/DDBJ whole genome shotgun (WGS) entry which is preliminary data.</text>
</comment>
<keyword evidence="1" id="KW-0732">Signal</keyword>
<dbReference type="Pfam" id="PF14054">
    <property type="entry name" value="DUF4249"/>
    <property type="match status" value="1"/>
</dbReference>
<feature type="chain" id="PRO_5013753546" description="DUF4249 domain-containing protein" evidence="1">
    <location>
        <begin position="25"/>
        <end position="373"/>
    </location>
</feature>
<dbReference type="InterPro" id="IPR025345">
    <property type="entry name" value="DUF4249"/>
</dbReference>
<organism evidence="2 3">
    <name type="scientific">Leeuwenhoekiella nanhaiensis</name>
    <dbReference type="NCBI Taxonomy" id="1655491"/>
    <lineage>
        <taxon>Bacteria</taxon>
        <taxon>Pseudomonadati</taxon>
        <taxon>Bacteroidota</taxon>
        <taxon>Flavobacteriia</taxon>
        <taxon>Flavobacteriales</taxon>
        <taxon>Flavobacteriaceae</taxon>
        <taxon>Leeuwenhoekiella</taxon>
    </lineage>
</organism>
<dbReference type="EMBL" id="NQXA01000002">
    <property type="protein sequence ID" value="PHQ30615.1"/>
    <property type="molecule type" value="Genomic_DNA"/>
</dbReference>
<evidence type="ECO:0000313" key="2">
    <source>
        <dbReference type="EMBL" id="PHQ30615.1"/>
    </source>
</evidence>
<sequence length="373" mass="42267">MIFPPKAKLRLFLFLILLSFLECTNPLTPSYEFKEGIIYIDGFIGTTEGSSYVNITESDVALYYRNIFVSGASVFFVNDATGERVALVEEDFKYIPQDNNFKGAVGDKWYLEASLPNGKTYFSEVETINPSVPIKAISAAFNDELEFSEDYGDYIPGHEVLISFDDPPNQDNYYYWRNKTYDKARICQVCVESKFRDGDCVPDENVEYYTYWCESDCWQIDYGDNINIFSDRFSNGTTTSSLPIAQIPLTRKTKVLVEIQQFALTPKAYEYYRAIKDLVDNNGGFNAPLPATLIGNIFNPEDPDEFVLGRFTAASAFTQSIMIDRTTVEASPIENEIVPRPEPPSTGPGPSYLYAPCDESRHRTSIQPEGWID</sequence>
<evidence type="ECO:0008006" key="4">
    <source>
        <dbReference type="Google" id="ProtNLM"/>
    </source>
</evidence>